<keyword evidence="2 7" id="KW-0813">Transport</keyword>
<accession>A0ABQ1UNL3</accession>
<sequence length="1016" mass="113163">MNPKLLFATLVAGSSMVLSSANATGITLLNQPSPPPGTLVIQQDAATVRGTVRDADSGELIPGVNVRLKNSSKGTVTDIDGKFEIEVEGPQSVLVFSFIGYVSQEITVGNQGVMEISLHSDLESLEEVVVVGYGTQVKRNVTGSVSSVEVDQLETQPNTNIGQALRGRVAGVQFTDNGRPGQGGNVLVRGQRSITASNDPLIILDGAFFNGELSDINPSDVASMEVLKDASASAIYGSRAANGVILITSKKGTSEKPLIRINSYAGVSDWSYKMPLYSPDEYLQRRLDFRSQNQPDDPTVDVRELLSAEEREMYDAGRTLDPWDEISQNASQKSINLSVSGQSDKTNYFISGSYVDEEGLIYGDRASRVSMRLNLTNQITDWLKIGANTQYVQRDLSGVEASVLNGYWLTPYAKMYYDDAKTDPVPYPTGDNLVNNPMFNALQMDNEQISNNLMANLFAIIDVPFLEGLSYRFNYNPNIRWSHDYSFQPIYQRNGINNPGTGRKYNQNRKNWQFENIVTYTKEINDHGFDVTLLYGRNHAFREGTFAEGRGFVNDANGWHNLEIAETQQIETEGSQQDGVSSMARLNYRYKNRYMITLTARRDGASVFGEDKKFGTFPSVALGWVMSDEAFMMNQNTIDMLKLRLSYGEVGNQAVSAYRSLDRSDSFQYVFGADTYTALFPNPEYMPNPSLGWETTASFNAAVDFELWKGRLSGTAEFYDMTTTDLLLARSLPAMTGFWSTTANLGQTSNTGFELTLNGGIIQKRDFSWNSTLTFSTNKNRIDHLYYADSDGDGQEDDDLGNRWFIGQPIGVTYDYAFDGIYQEGDEMPDGYQAGWVRVKDLNSDGQISPDDRTVLGQTAPKYRIGLNNQFNYKNWSLSVFVNAMTGWEAQFNLLDVSTQTGNSYPGRSVNFLNAGYWTPENQSNERPGLTYTNPLGRGYYLSRDFVRIQDATLAYRFPEAMLEKWKMSGLKVYLSGRNLATFTDWLGPDPESGNNTITNLYPTPRTIIAGLNISF</sequence>
<keyword evidence="8" id="KW-0732">Signal</keyword>
<evidence type="ECO:0000256" key="2">
    <source>
        <dbReference type="ARBA" id="ARBA00022448"/>
    </source>
</evidence>
<dbReference type="InterPro" id="IPR039426">
    <property type="entry name" value="TonB-dep_rcpt-like"/>
</dbReference>
<dbReference type="Gene3D" id="2.40.170.20">
    <property type="entry name" value="TonB-dependent receptor, beta-barrel domain"/>
    <property type="match status" value="1"/>
</dbReference>
<dbReference type="InterPro" id="IPR008969">
    <property type="entry name" value="CarboxyPept-like_regulatory"/>
</dbReference>
<evidence type="ECO:0000259" key="9">
    <source>
        <dbReference type="Pfam" id="PF07715"/>
    </source>
</evidence>
<keyword evidence="11" id="KW-1185">Reference proteome</keyword>
<comment type="subcellular location">
    <subcellularLocation>
        <location evidence="1 7">Cell outer membrane</location>
        <topology evidence="1 7">Multi-pass membrane protein</topology>
    </subcellularLocation>
</comment>
<dbReference type="InterPro" id="IPR037066">
    <property type="entry name" value="Plug_dom_sf"/>
</dbReference>
<comment type="caution">
    <text evidence="10">The sequence shown here is derived from an EMBL/GenBank/DDBJ whole genome shotgun (WGS) entry which is preliminary data.</text>
</comment>
<protein>
    <submittedName>
        <fullName evidence="10">SusC/RagA family TonB-linked outer membrane protein</fullName>
    </submittedName>
</protein>
<evidence type="ECO:0000256" key="5">
    <source>
        <dbReference type="ARBA" id="ARBA00023136"/>
    </source>
</evidence>
<dbReference type="SUPFAM" id="SSF56935">
    <property type="entry name" value="Porins"/>
    <property type="match status" value="1"/>
</dbReference>
<keyword evidence="4 7" id="KW-0812">Transmembrane</keyword>
<evidence type="ECO:0000256" key="3">
    <source>
        <dbReference type="ARBA" id="ARBA00022452"/>
    </source>
</evidence>
<organism evidence="10 11">
    <name type="scientific">Echinicola rosea</name>
    <dbReference type="NCBI Taxonomy" id="1807691"/>
    <lineage>
        <taxon>Bacteria</taxon>
        <taxon>Pseudomonadati</taxon>
        <taxon>Bacteroidota</taxon>
        <taxon>Cytophagia</taxon>
        <taxon>Cytophagales</taxon>
        <taxon>Cyclobacteriaceae</taxon>
        <taxon>Echinicola</taxon>
    </lineage>
</organism>
<dbReference type="InterPro" id="IPR036942">
    <property type="entry name" value="Beta-barrel_TonB_sf"/>
</dbReference>
<evidence type="ECO:0000256" key="6">
    <source>
        <dbReference type="ARBA" id="ARBA00023237"/>
    </source>
</evidence>
<dbReference type="PROSITE" id="PS52016">
    <property type="entry name" value="TONB_DEPENDENT_REC_3"/>
    <property type="match status" value="1"/>
</dbReference>
<dbReference type="Pfam" id="PF13715">
    <property type="entry name" value="CarbopepD_reg_2"/>
    <property type="match status" value="1"/>
</dbReference>
<feature type="signal peptide" evidence="8">
    <location>
        <begin position="1"/>
        <end position="23"/>
    </location>
</feature>
<dbReference type="NCBIfam" id="TIGR04056">
    <property type="entry name" value="OMP_RagA_SusC"/>
    <property type="match status" value="1"/>
</dbReference>
<dbReference type="SUPFAM" id="SSF49464">
    <property type="entry name" value="Carboxypeptidase regulatory domain-like"/>
    <property type="match status" value="1"/>
</dbReference>
<dbReference type="EMBL" id="BMIU01000003">
    <property type="protein sequence ID" value="GGF23349.1"/>
    <property type="molecule type" value="Genomic_DNA"/>
</dbReference>
<name>A0ABQ1UNL3_9BACT</name>
<keyword evidence="3 7" id="KW-1134">Transmembrane beta strand</keyword>
<feature type="domain" description="TonB-dependent receptor plug" evidence="9">
    <location>
        <begin position="138"/>
        <end position="244"/>
    </location>
</feature>
<proteinExistence type="inferred from homology"/>
<evidence type="ECO:0000313" key="11">
    <source>
        <dbReference type="Proteomes" id="UP000647339"/>
    </source>
</evidence>
<dbReference type="InterPro" id="IPR012910">
    <property type="entry name" value="Plug_dom"/>
</dbReference>
<evidence type="ECO:0000313" key="10">
    <source>
        <dbReference type="EMBL" id="GGF23349.1"/>
    </source>
</evidence>
<keyword evidence="6 7" id="KW-0998">Cell outer membrane</keyword>
<dbReference type="Pfam" id="PF07715">
    <property type="entry name" value="Plug"/>
    <property type="match status" value="1"/>
</dbReference>
<dbReference type="Proteomes" id="UP000647339">
    <property type="component" value="Unassembled WGS sequence"/>
</dbReference>
<comment type="similarity">
    <text evidence="7">Belongs to the TonB-dependent receptor family.</text>
</comment>
<evidence type="ECO:0000256" key="8">
    <source>
        <dbReference type="SAM" id="SignalP"/>
    </source>
</evidence>
<evidence type="ECO:0000256" key="4">
    <source>
        <dbReference type="ARBA" id="ARBA00022692"/>
    </source>
</evidence>
<gene>
    <name evidence="10" type="ORF">GCM10011339_09290</name>
</gene>
<dbReference type="NCBIfam" id="TIGR04057">
    <property type="entry name" value="SusC_RagA_signa"/>
    <property type="match status" value="1"/>
</dbReference>
<dbReference type="InterPro" id="IPR023996">
    <property type="entry name" value="TonB-dep_OMP_SusC/RagA"/>
</dbReference>
<dbReference type="Gene3D" id="2.170.130.10">
    <property type="entry name" value="TonB-dependent receptor, plug domain"/>
    <property type="match status" value="1"/>
</dbReference>
<evidence type="ECO:0000256" key="7">
    <source>
        <dbReference type="PROSITE-ProRule" id="PRU01360"/>
    </source>
</evidence>
<evidence type="ECO:0000256" key="1">
    <source>
        <dbReference type="ARBA" id="ARBA00004571"/>
    </source>
</evidence>
<dbReference type="InterPro" id="IPR023997">
    <property type="entry name" value="TonB-dep_OMP_SusC/RagA_CS"/>
</dbReference>
<keyword evidence="5 7" id="KW-0472">Membrane</keyword>
<dbReference type="Gene3D" id="2.60.40.1120">
    <property type="entry name" value="Carboxypeptidase-like, regulatory domain"/>
    <property type="match status" value="1"/>
</dbReference>
<reference evidence="11" key="1">
    <citation type="journal article" date="2019" name="Int. J. Syst. Evol. Microbiol.">
        <title>The Global Catalogue of Microorganisms (GCM) 10K type strain sequencing project: providing services to taxonomists for standard genome sequencing and annotation.</title>
        <authorList>
            <consortium name="The Broad Institute Genomics Platform"/>
            <consortium name="The Broad Institute Genome Sequencing Center for Infectious Disease"/>
            <person name="Wu L."/>
            <person name="Ma J."/>
        </authorList>
    </citation>
    <scope>NUCLEOTIDE SEQUENCE [LARGE SCALE GENOMIC DNA]</scope>
    <source>
        <strain evidence="11">CGMCC 1.15407</strain>
    </source>
</reference>
<dbReference type="RefSeq" id="WP_137402089.1">
    <property type="nucleotide sequence ID" value="NZ_BMIU01000003.1"/>
</dbReference>
<feature type="chain" id="PRO_5045834477" evidence="8">
    <location>
        <begin position="24"/>
        <end position="1016"/>
    </location>
</feature>